<dbReference type="InterPro" id="IPR002347">
    <property type="entry name" value="SDR_fam"/>
</dbReference>
<comment type="similarity">
    <text evidence="1">Belongs to the short-chain dehydrogenases/reductases (SDR) family.</text>
</comment>
<proteinExistence type="inferred from homology"/>
<protein>
    <recommendedName>
        <fullName evidence="4">Short-chain dehydrogenase/reductase SDR</fullName>
    </recommendedName>
</protein>
<name>A0ABQ8GFG7_9PEZI</name>
<gene>
    <name evidence="2" type="ORF">B0J12DRAFT_65842</name>
</gene>
<dbReference type="Gene3D" id="3.40.50.720">
    <property type="entry name" value="NAD(P)-binding Rossmann-like Domain"/>
    <property type="match status" value="1"/>
</dbReference>
<evidence type="ECO:0008006" key="4">
    <source>
        <dbReference type="Google" id="ProtNLM"/>
    </source>
</evidence>
<dbReference type="PANTHER" id="PTHR42760">
    <property type="entry name" value="SHORT-CHAIN DEHYDROGENASES/REDUCTASES FAMILY MEMBER"/>
    <property type="match status" value="1"/>
</dbReference>
<evidence type="ECO:0000313" key="3">
    <source>
        <dbReference type="Proteomes" id="UP000774617"/>
    </source>
</evidence>
<reference evidence="2 3" key="1">
    <citation type="journal article" date="2021" name="Nat. Commun.">
        <title>Genetic determinants of endophytism in the Arabidopsis root mycobiome.</title>
        <authorList>
            <person name="Mesny F."/>
            <person name="Miyauchi S."/>
            <person name="Thiergart T."/>
            <person name="Pickel B."/>
            <person name="Atanasova L."/>
            <person name="Karlsson M."/>
            <person name="Huettel B."/>
            <person name="Barry K.W."/>
            <person name="Haridas S."/>
            <person name="Chen C."/>
            <person name="Bauer D."/>
            <person name="Andreopoulos W."/>
            <person name="Pangilinan J."/>
            <person name="LaButti K."/>
            <person name="Riley R."/>
            <person name="Lipzen A."/>
            <person name="Clum A."/>
            <person name="Drula E."/>
            <person name="Henrissat B."/>
            <person name="Kohler A."/>
            <person name="Grigoriev I.V."/>
            <person name="Martin F.M."/>
            <person name="Hacquard S."/>
        </authorList>
    </citation>
    <scope>NUCLEOTIDE SEQUENCE [LARGE SCALE GENOMIC DNA]</scope>
    <source>
        <strain evidence="2 3">MPI-SDFR-AT-0080</strain>
    </source>
</reference>
<evidence type="ECO:0000256" key="1">
    <source>
        <dbReference type="ARBA" id="ARBA00006484"/>
    </source>
</evidence>
<organism evidence="2 3">
    <name type="scientific">Macrophomina phaseolina</name>
    <dbReference type="NCBI Taxonomy" id="35725"/>
    <lineage>
        <taxon>Eukaryota</taxon>
        <taxon>Fungi</taxon>
        <taxon>Dikarya</taxon>
        <taxon>Ascomycota</taxon>
        <taxon>Pezizomycotina</taxon>
        <taxon>Dothideomycetes</taxon>
        <taxon>Dothideomycetes incertae sedis</taxon>
        <taxon>Botryosphaeriales</taxon>
        <taxon>Botryosphaeriaceae</taxon>
        <taxon>Macrophomina</taxon>
    </lineage>
</organism>
<dbReference type="EMBL" id="JAGTJR010000011">
    <property type="protein sequence ID" value="KAH7052162.1"/>
    <property type="molecule type" value="Genomic_DNA"/>
</dbReference>
<comment type="caution">
    <text evidence="2">The sequence shown here is derived from an EMBL/GenBank/DDBJ whole genome shotgun (WGS) entry which is preliminary data.</text>
</comment>
<sequence length="252" mass="26914">MSFARLAGKTAVVTGASSGIGQAVAFAFCREGAQVVCSDLDERRQGSEEAEVPTHEQISNAGGKAVFVQADVTKASDVKRLVKEAVSQFGRIDIFINAAGVNGEDGSIKLSEEAWDRTFAVNARSTSLCAKYAAAQMKKQDELPSMDRGWIINIAGIQTGSTGDSPSKHSVVSDLTKNIALELRDHNVHVNAICPGYTKLSMPENWLETEEAQIALSRLPEDVAKMAVTLASEESSWMTGNSLPVDSGYTAM</sequence>
<dbReference type="PRINTS" id="PR00081">
    <property type="entry name" value="GDHRDH"/>
</dbReference>
<keyword evidence="3" id="KW-1185">Reference proteome</keyword>
<dbReference type="Proteomes" id="UP000774617">
    <property type="component" value="Unassembled WGS sequence"/>
</dbReference>
<dbReference type="CDD" id="cd05233">
    <property type="entry name" value="SDR_c"/>
    <property type="match status" value="1"/>
</dbReference>
<dbReference type="InterPro" id="IPR036291">
    <property type="entry name" value="NAD(P)-bd_dom_sf"/>
</dbReference>
<accession>A0ABQ8GFG7</accession>
<dbReference type="PANTHER" id="PTHR42760:SF124">
    <property type="entry name" value="SHORT-CHAIN DEHYDROGENASE_REDUCTASE"/>
    <property type="match status" value="1"/>
</dbReference>
<dbReference type="SUPFAM" id="SSF51735">
    <property type="entry name" value="NAD(P)-binding Rossmann-fold domains"/>
    <property type="match status" value="1"/>
</dbReference>
<evidence type="ECO:0000313" key="2">
    <source>
        <dbReference type="EMBL" id="KAH7052162.1"/>
    </source>
</evidence>
<dbReference type="Pfam" id="PF13561">
    <property type="entry name" value="adh_short_C2"/>
    <property type="match status" value="1"/>
</dbReference>